<name>A0A5B7HNA4_PORTR</name>
<proteinExistence type="predicted"/>
<evidence type="ECO:0000313" key="1">
    <source>
        <dbReference type="EMBL" id="MPC71135.1"/>
    </source>
</evidence>
<dbReference type="OrthoDB" id="251770at2759"/>
<dbReference type="Proteomes" id="UP000324222">
    <property type="component" value="Unassembled WGS sequence"/>
</dbReference>
<sequence>MEKPNEKIDLASFASRGIPCLEPRFISSCIMDDAPEIGDFYIPAYKEILINMRFPSKKRRKIGSTNCGISH</sequence>
<protein>
    <submittedName>
        <fullName evidence="1">Uncharacterized protein</fullName>
    </submittedName>
</protein>
<accession>A0A5B7HNA4</accession>
<dbReference type="Gene3D" id="3.40.50.10190">
    <property type="entry name" value="BRCT domain"/>
    <property type="match status" value="1"/>
</dbReference>
<evidence type="ECO:0000313" key="2">
    <source>
        <dbReference type="Proteomes" id="UP000324222"/>
    </source>
</evidence>
<dbReference type="InterPro" id="IPR036420">
    <property type="entry name" value="BRCT_dom_sf"/>
</dbReference>
<dbReference type="AlphaFoldDB" id="A0A5B7HNA4"/>
<keyword evidence="2" id="KW-1185">Reference proteome</keyword>
<gene>
    <name evidence="1" type="ORF">E2C01_065405</name>
</gene>
<reference evidence="1 2" key="1">
    <citation type="submission" date="2019-05" db="EMBL/GenBank/DDBJ databases">
        <title>Another draft genome of Portunus trituberculatus and its Hox gene families provides insights of decapod evolution.</title>
        <authorList>
            <person name="Jeong J.-H."/>
            <person name="Song I."/>
            <person name="Kim S."/>
            <person name="Choi T."/>
            <person name="Kim D."/>
            <person name="Ryu S."/>
            <person name="Kim W."/>
        </authorList>
    </citation>
    <scope>NUCLEOTIDE SEQUENCE [LARGE SCALE GENOMIC DNA]</scope>
    <source>
        <tissue evidence="1">Muscle</tissue>
    </source>
</reference>
<organism evidence="1 2">
    <name type="scientific">Portunus trituberculatus</name>
    <name type="common">Swimming crab</name>
    <name type="synonym">Neptunus trituberculatus</name>
    <dbReference type="NCBI Taxonomy" id="210409"/>
    <lineage>
        <taxon>Eukaryota</taxon>
        <taxon>Metazoa</taxon>
        <taxon>Ecdysozoa</taxon>
        <taxon>Arthropoda</taxon>
        <taxon>Crustacea</taxon>
        <taxon>Multicrustacea</taxon>
        <taxon>Malacostraca</taxon>
        <taxon>Eumalacostraca</taxon>
        <taxon>Eucarida</taxon>
        <taxon>Decapoda</taxon>
        <taxon>Pleocyemata</taxon>
        <taxon>Brachyura</taxon>
        <taxon>Eubrachyura</taxon>
        <taxon>Portunoidea</taxon>
        <taxon>Portunidae</taxon>
        <taxon>Portuninae</taxon>
        <taxon>Portunus</taxon>
    </lineage>
</organism>
<dbReference type="EMBL" id="VSRR010032360">
    <property type="protein sequence ID" value="MPC71135.1"/>
    <property type="molecule type" value="Genomic_DNA"/>
</dbReference>
<comment type="caution">
    <text evidence="1">The sequence shown here is derived from an EMBL/GenBank/DDBJ whole genome shotgun (WGS) entry which is preliminary data.</text>
</comment>